<dbReference type="InterPro" id="IPR036051">
    <property type="entry name" value="KRAB_dom_sf"/>
</dbReference>
<proteinExistence type="predicted"/>
<dbReference type="PROSITE" id="PS50805">
    <property type="entry name" value="KRAB"/>
    <property type="match status" value="1"/>
</dbReference>
<dbReference type="Gene3D" id="6.10.140.140">
    <property type="match status" value="1"/>
</dbReference>
<protein>
    <recommendedName>
        <fullName evidence="1">KRAB domain-containing protein</fullName>
    </recommendedName>
</protein>
<name>A0A8C0W9I1_CASCN</name>
<dbReference type="SUPFAM" id="SSF109640">
    <property type="entry name" value="KRAB domain (Kruppel-associated box)"/>
    <property type="match status" value="1"/>
</dbReference>
<dbReference type="PANTHER" id="PTHR23232:SF158">
    <property type="entry name" value="KRAB DOMAIN-CONTAINING PROTEIN 5"/>
    <property type="match status" value="1"/>
</dbReference>
<dbReference type="SMART" id="SM00349">
    <property type="entry name" value="KRAB"/>
    <property type="match status" value="1"/>
</dbReference>
<dbReference type="CDD" id="cd07765">
    <property type="entry name" value="KRAB_A-box"/>
    <property type="match status" value="1"/>
</dbReference>
<dbReference type="InterPro" id="IPR050169">
    <property type="entry name" value="Krueppel_C2H2_ZnF"/>
</dbReference>
<dbReference type="PANTHER" id="PTHR23232">
    <property type="entry name" value="KRAB DOMAIN C2H2 ZINC FINGER"/>
    <property type="match status" value="1"/>
</dbReference>
<dbReference type="GO" id="GO:0006355">
    <property type="term" value="P:regulation of DNA-templated transcription"/>
    <property type="evidence" value="ECO:0007669"/>
    <property type="project" value="InterPro"/>
</dbReference>
<sequence length="75" mass="8734">MCPILATWEIASVTFNDVFVNISLEECAFLDPSQKKLYRNVMVETFRNLASVEQEMEVQTIEEVYKTLRRNQMAA</sequence>
<dbReference type="Pfam" id="PF01352">
    <property type="entry name" value="KRAB"/>
    <property type="match status" value="1"/>
</dbReference>
<dbReference type="Ensembl" id="ENSCCNT00000009153.1">
    <property type="protein sequence ID" value="ENSCCNP00000006900.1"/>
    <property type="gene ID" value="ENSCCNG00000007386.1"/>
</dbReference>
<dbReference type="InterPro" id="IPR001909">
    <property type="entry name" value="KRAB"/>
</dbReference>
<accession>A0A8C0W9I1</accession>
<feature type="domain" description="KRAB" evidence="1">
    <location>
        <begin position="13"/>
        <end position="75"/>
    </location>
</feature>
<dbReference type="AlphaFoldDB" id="A0A8C0W9I1"/>
<evidence type="ECO:0000313" key="2">
    <source>
        <dbReference type="Ensembl" id="ENSCCNP00000006900.1"/>
    </source>
</evidence>
<evidence type="ECO:0000259" key="1">
    <source>
        <dbReference type="PROSITE" id="PS50805"/>
    </source>
</evidence>
<reference evidence="2" key="1">
    <citation type="submission" date="2023-09" db="UniProtKB">
        <authorList>
            <consortium name="Ensembl"/>
        </authorList>
    </citation>
    <scope>IDENTIFICATION</scope>
</reference>
<organism evidence="2">
    <name type="scientific">Castor canadensis</name>
    <name type="common">American beaver</name>
    <dbReference type="NCBI Taxonomy" id="51338"/>
    <lineage>
        <taxon>Eukaryota</taxon>
        <taxon>Metazoa</taxon>
        <taxon>Chordata</taxon>
        <taxon>Craniata</taxon>
        <taxon>Vertebrata</taxon>
        <taxon>Euteleostomi</taxon>
        <taxon>Mammalia</taxon>
        <taxon>Eutheria</taxon>
        <taxon>Euarchontoglires</taxon>
        <taxon>Glires</taxon>
        <taxon>Rodentia</taxon>
        <taxon>Castorimorpha</taxon>
        <taxon>Castoridae</taxon>
        <taxon>Castor</taxon>
    </lineage>
</organism>